<evidence type="ECO:0000313" key="2">
    <source>
        <dbReference type="Proteomes" id="UP000252558"/>
    </source>
</evidence>
<accession>A0A368NMT3</accession>
<protein>
    <submittedName>
        <fullName evidence="1">Uncharacterized protein</fullName>
    </submittedName>
</protein>
<proteinExistence type="predicted"/>
<dbReference type="RefSeq" id="WP_114337147.1">
    <property type="nucleotide sequence ID" value="NZ_QPID01000002.1"/>
</dbReference>
<comment type="caution">
    <text evidence="1">The sequence shown here is derived from an EMBL/GenBank/DDBJ whole genome shotgun (WGS) entry which is preliminary data.</text>
</comment>
<organism evidence="1 2">
    <name type="scientific">Corallincola holothuriorum</name>
    <dbReference type="NCBI Taxonomy" id="2282215"/>
    <lineage>
        <taxon>Bacteria</taxon>
        <taxon>Pseudomonadati</taxon>
        <taxon>Pseudomonadota</taxon>
        <taxon>Gammaproteobacteria</taxon>
        <taxon>Alteromonadales</taxon>
        <taxon>Psychromonadaceae</taxon>
        <taxon>Corallincola</taxon>
    </lineage>
</organism>
<gene>
    <name evidence="1" type="ORF">DU002_04400</name>
</gene>
<reference evidence="1 2" key="1">
    <citation type="submission" date="2018-07" db="EMBL/GenBank/DDBJ databases">
        <title>Corallincola holothuriorum sp. nov., a new facultative anaerobe isolated from sea cucumber Apostichopus japonicus.</title>
        <authorList>
            <person name="Xia H."/>
        </authorList>
    </citation>
    <scope>NUCLEOTIDE SEQUENCE [LARGE SCALE GENOMIC DNA]</scope>
    <source>
        <strain evidence="1 2">C4</strain>
    </source>
</reference>
<evidence type="ECO:0000313" key="1">
    <source>
        <dbReference type="EMBL" id="RCU51718.1"/>
    </source>
</evidence>
<dbReference type="EMBL" id="QPID01000002">
    <property type="protein sequence ID" value="RCU51718.1"/>
    <property type="molecule type" value="Genomic_DNA"/>
</dbReference>
<dbReference type="Proteomes" id="UP000252558">
    <property type="component" value="Unassembled WGS sequence"/>
</dbReference>
<sequence>MGRQEQVTASQRARYVEILEGLFDATFELKRLQQDASVEKARAETFALAGEVLGIFERSKLQQLMNESHVRILGTQISQTENDQSVQYREALAQNKFELFDIPTLLRQQADTPDK</sequence>
<dbReference type="AlphaFoldDB" id="A0A368NMT3"/>
<name>A0A368NMT3_9GAMM</name>
<keyword evidence="2" id="KW-1185">Reference proteome</keyword>